<evidence type="ECO:0000256" key="7">
    <source>
        <dbReference type="RuleBase" id="RU000461"/>
    </source>
</evidence>
<dbReference type="InterPro" id="IPR001128">
    <property type="entry name" value="Cyt_P450"/>
</dbReference>
<dbReference type="GO" id="GO:0020037">
    <property type="term" value="F:heme binding"/>
    <property type="evidence" value="ECO:0007669"/>
    <property type="project" value="InterPro"/>
</dbReference>
<dbReference type="Pfam" id="PF00067">
    <property type="entry name" value="p450"/>
    <property type="match status" value="1"/>
</dbReference>
<dbReference type="SUPFAM" id="SSF48264">
    <property type="entry name" value="Cytochrome P450"/>
    <property type="match status" value="1"/>
</dbReference>
<evidence type="ECO:0000256" key="6">
    <source>
        <dbReference type="PIRSR" id="PIRSR602401-1"/>
    </source>
</evidence>
<proteinExistence type="inferred from homology"/>
<gene>
    <name evidence="8" type="ORF">BECKFW1821C_GA0114237_104511</name>
</gene>
<dbReference type="PANTHER" id="PTHR24289:SF1">
    <property type="entry name" value="STEROID 17-ALPHA-HYDROXYLASE_17,20 LYASE"/>
    <property type="match status" value="1"/>
</dbReference>
<keyword evidence="2 6" id="KW-0349">Heme</keyword>
<dbReference type="GO" id="GO:0005506">
    <property type="term" value="F:iron ion binding"/>
    <property type="evidence" value="ECO:0007669"/>
    <property type="project" value="InterPro"/>
</dbReference>
<protein>
    <submittedName>
        <fullName evidence="8">Cytochrome P450</fullName>
    </submittedName>
</protein>
<dbReference type="InterPro" id="IPR002401">
    <property type="entry name" value="Cyt_P450_E_grp-I"/>
</dbReference>
<dbReference type="GO" id="GO:0042446">
    <property type="term" value="P:hormone biosynthetic process"/>
    <property type="evidence" value="ECO:0007669"/>
    <property type="project" value="TreeGrafter"/>
</dbReference>
<organism evidence="8">
    <name type="scientific">Candidatus Kentrum sp. FW</name>
    <dbReference type="NCBI Taxonomy" id="2126338"/>
    <lineage>
        <taxon>Bacteria</taxon>
        <taxon>Pseudomonadati</taxon>
        <taxon>Pseudomonadota</taxon>
        <taxon>Gammaproteobacteria</taxon>
        <taxon>Candidatus Kentrum</taxon>
    </lineage>
</organism>
<dbReference type="InterPro" id="IPR017972">
    <property type="entry name" value="Cyt_P450_CS"/>
</dbReference>
<sequence>MVKVINDFVMTRIPENENHIRQATDLIIDEIATGLPMDPDLPVGAGIMSYVHHVNFGSSPTRAQAFEMAREFNTLAFIKAALGGRFRTFREELVPPGWEHVFSREFRAFKQNRNPLYETCAKQIEEHARSFDPDRLRDMADGLIEANHDYKNRPPEEARLPEEDLLAGSMFQLFGASKGTLTMLVLYALHYLAVYQEIQGAIREEIDRVMAKGMQPGFSRRHEIPLTEACLWEILRHSSVTATAAFNYETKAQIMAAGRKLDKGTILFINYYSTTRDEHHWPDPETFDPKRFLDEDGKIDRNRIDKFLPFGTGHHGCLAGNWARMAMLTLLASLVARCRFEMAPSTPKRLGQHAGVFLVPHNYELIATRRELALGSFNFAE</sequence>
<keyword evidence="3 6" id="KW-0479">Metal-binding</keyword>
<evidence type="ECO:0000256" key="5">
    <source>
        <dbReference type="ARBA" id="ARBA00023004"/>
    </source>
</evidence>
<feature type="binding site" description="axial binding residue" evidence="6">
    <location>
        <position position="317"/>
    </location>
    <ligand>
        <name>heme</name>
        <dbReference type="ChEBI" id="CHEBI:30413"/>
    </ligand>
    <ligandPart>
        <name>Fe</name>
        <dbReference type="ChEBI" id="CHEBI:18248"/>
    </ligandPart>
</feature>
<dbReference type="GO" id="GO:0042448">
    <property type="term" value="P:progesterone metabolic process"/>
    <property type="evidence" value="ECO:0007669"/>
    <property type="project" value="TreeGrafter"/>
</dbReference>
<evidence type="ECO:0000256" key="3">
    <source>
        <dbReference type="ARBA" id="ARBA00022723"/>
    </source>
</evidence>
<evidence type="ECO:0000256" key="2">
    <source>
        <dbReference type="ARBA" id="ARBA00022617"/>
    </source>
</evidence>
<dbReference type="Gene3D" id="1.10.630.10">
    <property type="entry name" value="Cytochrome P450"/>
    <property type="match status" value="1"/>
</dbReference>
<keyword evidence="5 6" id="KW-0408">Iron</keyword>
<evidence type="ECO:0000256" key="1">
    <source>
        <dbReference type="ARBA" id="ARBA00010617"/>
    </source>
</evidence>
<comment type="cofactor">
    <cofactor evidence="6">
        <name>heme</name>
        <dbReference type="ChEBI" id="CHEBI:30413"/>
    </cofactor>
</comment>
<reference evidence="8" key="1">
    <citation type="submission" date="2019-02" db="EMBL/GenBank/DDBJ databases">
        <authorList>
            <person name="Gruber-Vodicka R. H."/>
            <person name="Seah K. B. B."/>
        </authorList>
    </citation>
    <scope>NUCLEOTIDE SEQUENCE</scope>
    <source>
        <strain evidence="8">BECK_BZ131</strain>
    </source>
</reference>
<comment type="similarity">
    <text evidence="1 7">Belongs to the cytochrome P450 family.</text>
</comment>
<dbReference type="AlphaFoldDB" id="A0A450TVV5"/>
<name>A0A450TVV5_9GAMM</name>
<dbReference type="InterPro" id="IPR036396">
    <property type="entry name" value="Cyt_P450_sf"/>
</dbReference>
<dbReference type="GO" id="GO:0004508">
    <property type="term" value="F:steroid 17-alpha-monooxygenase activity"/>
    <property type="evidence" value="ECO:0007669"/>
    <property type="project" value="TreeGrafter"/>
</dbReference>
<evidence type="ECO:0000256" key="4">
    <source>
        <dbReference type="ARBA" id="ARBA00023002"/>
    </source>
</evidence>
<evidence type="ECO:0000313" key="8">
    <source>
        <dbReference type="EMBL" id="VFJ73136.1"/>
    </source>
</evidence>
<accession>A0A450TVV5</accession>
<dbReference type="PRINTS" id="PR00463">
    <property type="entry name" value="EP450I"/>
</dbReference>
<dbReference type="EMBL" id="CAADFE010000045">
    <property type="protein sequence ID" value="VFJ73136.1"/>
    <property type="molecule type" value="Genomic_DNA"/>
</dbReference>
<dbReference type="PROSITE" id="PS00086">
    <property type="entry name" value="CYTOCHROME_P450"/>
    <property type="match status" value="1"/>
</dbReference>
<keyword evidence="7" id="KW-0503">Monooxygenase</keyword>
<keyword evidence="4 7" id="KW-0560">Oxidoreductase</keyword>
<dbReference type="PANTHER" id="PTHR24289">
    <property type="entry name" value="STEROID 17-ALPHA-HYDROXYLASE/17,20 LYASE"/>
    <property type="match status" value="1"/>
</dbReference>